<organism evidence="2">
    <name type="scientific">viral metagenome</name>
    <dbReference type="NCBI Taxonomy" id="1070528"/>
    <lineage>
        <taxon>unclassified sequences</taxon>
        <taxon>metagenomes</taxon>
        <taxon>organismal metagenomes</taxon>
    </lineage>
</organism>
<name>A0A6M3LZL9_9ZZZZ</name>
<dbReference type="AlphaFoldDB" id="A0A6M3LZL9"/>
<protein>
    <submittedName>
        <fullName evidence="2">Uncharacterized protein</fullName>
    </submittedName>
</protein>
<gene>
    <name evidence="2" type="ORF">MM171A00621_0019</name>
</gene>
<accession>A0A6M3LZL9</accession>
<evidence type="ECO:0000313" key="2">
    <source>
        <dbReference type="EMBL" id="QJB00304.1"/>
    </source>
</evidence>
<sequence>MAIYIHAVRIYLDSIPSIANASDIGLYAVTGENSVFRWIESNITSYSPTYTWKPNMLKPAPFSPIQESVDLLVGGNLPTIGGNSIEVVNTISYGGTMTQLDYILNNNDIRLNGLRADIIRFEISGGALIEADGEILFRGICGDPVWDEKQFTIPLETALLKRKANLATIINEDDYPDSSPDIRGQCIPVTFGEFKPEFDNENNPIWNGYAKFVRVANQETIYKNASRRTVNENDNLDILFSGDGIGYQIFPVIDNDGDIPPLMYKIKLSNGGVTWRVNDVIVTSGTYDLPYFEDMYIYVIEGTGEGKYRKITKAQVVLDDVNYWDTIEITLADYFGESLAGNETATAVDQSWIEIIEIARQYQSDVWSCKDYLDENGNKITTGLNLYSYLAEQKAKVTTENTDAIIEVLPLEFYRLPQYAYEDSGNTKNNLLDIDVSLFKNDPDSMNSFLIKPVTNVRLSPDSATIANAKWQPMTEGINYKIADGFYQKSGGGNTTVTEISGYINHVTDKNSNTSLKWRFNIEFGDYYYFILLFDLPEIPNNFRYDNVYLGIKFTVKPTYGGAAVYSAENIYIKTRKFLGDSTEYLDFSGIDNNKGAVINNLLDSYYDNNVSTKNKNFYYSTEYDQTINGITYTILPGYSSIEITGIDTIEKYNAIHECALIEVNLSVENVLVDYYISELAAIFGKAISIKDAMYSPFRGRIYNSQWGQQQGSSSYSSSSSSSLSSSLSSSSQSSPSSSSSSSESCDMGVGRKNACAMINNPIDILEHTLRLQNWSEQNETKEWGKEYANVPLIDISTNEGGFDYEDLNPVKALRPARQILNYNDAYTDEIARSLCKQFFLCNYQNPSTGNESVAFIGDKSLSTPATIITLSDIIGSIGEVQYSHIKGVYCEPIVKYCKNNANGKYEKIIQITNTNKSTYDSSYVIGLSGSDAEMAWARAHILWEAYRQVEPAPNDMVNCDWIVTDSDAVWYLDTWLTYMGAINTDGTTSGITFEPKKRIAFSVSYETGKNWFLTQHHRLQLPHQTNDTAIEFLIEKISKNIVMGKELVSIQAMLYGEVSDIAMYVQDTYDAGTLLADWQDDYETQAEDATQGADIQDIT</sequence>
<reference evidence="2" key="1">
    <citation type="submission" date="2020-03" db="EMBL/GenBank/DDBJ databases">
        <title>The deep terrestrial virosphere.</title>
        <authorList>
            <person name="Holmfeldt K."/>
            <person name="Nilsson E."/>
            <person name="Simone D."/>
            <person name="Lopez-Fernandez M."/>
            <person name="Wu X."/>
            <person name="de Brujin I."/>
            <person name="Lundin D."/>
            <person name="Andersson A."/>
            <person name="Bertilsson S."/>
            <person name="Dopson M."/>
        </authorList>
    </citation>
    <scope>NUCLEOTIDE SEQUENCE</scope>
    <source>
        <strain evidence="2">MM171A00621</strain>
    </source>
</reference>
<evidence type="ECO:0000256" key="1">
    <source>
        <dbReference type="SAM" id="MobiDB-lite"/>
    </source>
</evidence>
<feature type="compositionally biased region" description="Low complexity" evidence="1">
    <location>
        <begin position="727"/>
        <end position="745"/>
    </location>
</feature>
<proteinExistence type="predicted"/>
<dbReference type="EMBL" id="MT143688">
    <property type="protein sequence ID" value="QJB00304.1"/>
    <property type="molecule type" value="Genomic_DNA"/>
</dbReference>
<feature type="region of interest" description="Disordered" evidence="1">
    <location>
        <begin position="727"/>
        <end position="746"/>
    </location>
</feature>